<evidence type="ECO:0000256" key="7">
    <source>
        <dbReference type="SAM" id="Phobius"/>
    </source>
</evidence>
<dbReference type="Gene3D" id="1.20.1640.10">
    <property type="entry name" value="Multidrug efflux transporter AcrB transmembrane domain"/>
    <property type="match status" value="2"/>
</dbReference>
<keyword evidence="6 7" id="KW-0472">Membrane</keyword>
<comment type="subcellular location">
    <subcellularLocation>
        <location evidence="1">Cell membrane</location>
        <topology evidence="1">Multi-pass membrane protein</topology>
    </subcellularLocation>
</comment>
<feature type="transmembrane region" description="Helical" evidence="7">
    <location>
        <begin position="545"/>
        <end position="562"/>
    </location>
</feature>
<comment type="caution">
    <text evidence="9">The sequence shown here is derived from an EMBL/GenBank/DDBJ whole genome shotgun (WGS) entry which is preliminary data.</text>
</comment>
<keyword evidence="4 7" id="KW-0812">Transmembrane</keyword>
<reference evidence="10" key="1">
    <citation type="journal article" date="2019" name="Int. J. Syst. Evol. Microbiol.">
        <title>The Global Catalogue of Microorganisms (GCM) 10K type strain sequencing project: providing services to taxonomists for standard genome sequencing and annotation.</title>
        <authorList>
            <consortium name="The Broad Institute Genomics Platform"/>
            <consortium name="The Broad Institute Genome Sequencing Center for Infectious Disease"/>
            <person name="Wu L."/>
            <person name="Ma J."/>
        </authorList>
    </citation>
    <scope>NUCLEOTIDE SEQUENCE [LARGE SCALE GENOMIC DNA]</scope>
    <source>
        <strain evidence="10">KACC 14249</strain>
    </source>
</reference>
<dbReference type="InterPro" id="IPR000731">
    <property type="entry name" value="SSD"/>
</dbReference>
<evidence type="ECO:0000259" key="8">
    <source>
        <dbReference type="PROSITE" id="PS50156"/>
    </source>
</evidence>
<evidence type="ECO:0000256" key="6">
    <source>
        <dbReference type="ARBA" id="ARBA00023136"/>
    </source>
</evidence>
<keyword evidence="3" id="KW-1003">Cell membrane</keyword>
<dbReference type="PANTHER" id="PTHR33406:SF11">
    <property type="entry name" value="MEMBRANE PROTEIN SCO6666-RELATED"/>
    <property type="match status" value="1"/>
</dbReference>
<feature type="domain" description="SSD" evidence="8">
    <location>
        <begin position="242"/>
        <end position="355"/>
    </location>
</feature>
<dbReference type="SUPFAM" id="SSF82866">
    <property type="entry name" value="Multidrug efflux transporter AcrB transmembrane domain"/>
    <property type="match status" value="2"/>
</dbReference>
<feature type="transmembrane region" description="Helical" evidence="7">
    <location>
        <begin position="305"/>
        <end position="324"/>
    </location>
</feature>
<dbReference type="Pfam" id="PF03176">
    <property type="entry name" value="MMPL"/>
    <property type="match status" value="2"/>
</dbReference>
<proteinExistence type="inferred from homology"/>
<evidence type="ECO:0000256" key="2">
    <source>
        <dbReference type="ARBA" id="ARBA00010157"/>
    </source>
</evidence>
<dbReference type="InterPro" id="IPR050545">
    <property type="entry name" value="Mycobact_MmpL"/>
</dbReference>
<accession>A0ABW1JAG1</accession>
<evidence type="ECO:0000313" key="10">
    <source>
        <dbReference type="Proteomes" id="UP001596189"/>
    </source>
</evidence>
<feature type="transmembrane region" description="Helical" evidence="7">
    <location>
        <begin position="198"/>
        <end position="217"/>
    </location>
</feature>
<name>A0ABW1JAG1_9ACTN</name>
<evidence type="ECO:0000256" key="4">
    <source>
        <dbReference type="ARBA" id="ARBA00022692"/>
    </source>
</evidence>
<protein>
    <submittedName>
        <fullName evidence="9">MMPL family transporter</fullName>
    </submittedName>
</protein>
<dbReference type="EMBL" id="JBHSRD010000002">
    <property type="protein sequence ID" value="MFC6005815.1"/>
    <property type="molecule type" value="Genomic_DNA"/>
</dbReference>
<feature type="transmembrane region" description="Helical" evidence="7">
    <location>
        <begin position="248"/>
        <end position="268"/>
    </location>
</feature>
<comment type="similarity">
    <text evidence="2">Belongs to the resistance-nodulation-cell division (RND) (TC 2.A.6) family. MmpL subfamily.</text>
</comment>
<evidence type="ECO:0000256" key="1">
    <source>
        <dbReference type="ARBA" id="ARBA00004651"/>
    </source>
</evidence>
<evidence type="ECO:0000256" key="5">
    <source>
        <dbReference type="ARBA" id="ARBA00022989"/>
    </source>
</evidence>
<gene>
    <name evidence="9" type="ORF">ACFQDO_01625</name>
</gene>
<feature type="transmembrane region" description="Helical" evidence="7">
    <location>
        <begin position="20"/>
        <end position="43"/>
    </location>
</feature>
<feature type="transmembrane region" description="Helical" evidence="7">
    <location>
        <begin position="330"/>
        <end position="353"/>
    </location>
</feature>
<feature type="transmembrane region" description="Helical" evidence="7">
    <location>
        <begin position="612"/>
        <end position="633"/>
    </location>
</feature>
<dbReference type="PROSITE" id="PS50156">
    <property type="entry name" value="SSD"/>
    <property type="match status" value="1"/>
</dbReference>
<dbReference type="Proteomes" id="UP001596189">
    <property type="component" value="Unassembled WGS sequence"/>
</dbReference>
<feature type="transmembrane region" description="Helical" evidence="7">
    <location>
        <begin position="401"/>
        <end position="423"/>
    </location>
</feature>
<evidence type="ECO:0000313" key="9">
    <source>
        <dbReference type="EMBL" id="MFC6005815.1"/>
    </source>
</evidence>
<feature type="transmembrane region" description="Helical" evidence="7">
    <location>
        <begin position="660"/>
        <end position="682"/>
    </location>
</feature>
<keyword evidence="10" id="KW-1185">Reference proteome</keyword>
<organism evidence="9 10">
    <name type="scientific">Angustibacter luteus</name>
    <dbReference type="NCBI Taxonomy" id="658456"/>
    <lineage>
        <taxon>Bacteria</taxon>
        <taxon>Bacillati</taxon>
        <taxon>Actinomycetota</taxon>
        <taxon>Actinomycetes</taxon>
        <taxon>Kineosporiales</taxon>
        <taxon>Kineosporiaceae</taxon>
    </lineage>
</organism>
<dbReference type="PANTHER" id="PTHR33406">
    <property type="entry name" value="MEMBRANE PROTEIN MJ1562-RELATED"/>
    <property type="match status" value="1"/>
</dbReference>
<feature type="transmembrane region" description="Helical" evidence="7">
    <location>
        <begin position="574"/>
        <end position="592"/>
    </location>
</feature>
<dbReference type="InterPro" id="IPR004869">
    <property type="entry name" value="MMPL_dom"/>
</dbReference>
<evidence type="ECO:0000256" key="3">
    <source>
        <dbReference type="ARBA" id="ARBA00022475"/>
    </source>
</evidence>
<dbReference type="RefSeq" id="WP_345716689.1">
    <property type="nucleotide sequence ID" value="NZ_BAABFP010000005.1"/>
</dbReference>
<sequence length="736" mass="77014">MTFLERLGRFEARHARLVALGWLAAVVVAFGLALGVFGSASLFNRLTSGEPVVPGESRVGRDLLADQHADGPAVVITLDGVDPSSAQARSTVQDLTRTLGEIPDVSKVTSPYDVPGGLSGAAGRTLLAADGQGIAVTARLAADLPRDVSTEHTDAIEAAVDEAAGQLPGVQARTTSLPQLVDEITHQVELDLRRGEGIALPVSLLVMVLVFGGFLAAGIPLAGAIASIAGGLASLWVFSGVIDLDATVVNVVTILGLGLCIDYGLLVVSRFREELRAVPWPHGEPDREQVIAAVGRTVAVAGRTVLFSGLIVAISLSGLMLFQAQILRALGAAGVSVVVVALLVALTFVPALLSLAGPRLVRPGLLSRVPLLRGLLARFGDVAPAEGVFSRLARRVQRHPWPIALGVTALLVLLAVPAFGLHLRSSGTELMPVGSSQRDGFDRIAERYPALAGPDLTVVARAPIADVRAWATDVATVDGVQAVDPPQQEGAVVTLGVRVDGHDPGGQTAGDVVQRLRADRPDFPIWVTGQAAGQVDFSASILRTAPWSIALVVLATFVLLFLMTGSVLVPVKALVMNVISLGASLGVVTWVFERGHLEGLLSFTSTGGIETTIPPLVLAFGFGLAMDYEVFLLSRIKEQHDLGLSNDESVAIGLQRSGRIITSAALLVIIVFAGLLAAQVLVVKQTGVALMVAVAIDATLVRMLLVPATMTLLGEWNWWAPGPLRRLHDRIGIGTH</sequence>
<keyword evidence="5 7" id="KW-1133">Transmembrane helix</keyword>